<dbReference type="EMBL" id="QJKK01000004">
    <property type="protein sequence ID" value="RAL24465.1"/>
    <property type="molecule type" value="Genomic_DNA"/>
</dbReference>
<comment type="caution">
    <text evidence="1">The sequence shown here is derived from an EMBL/GenBank/DDBJ whole genome shotgun (WGS) entry which is preliminary data.</text>
</comment>
<dbReference type="AlphaFoldDB" id="A0A364K513"/>
<sequence>MNQINDASFIEIHRKYTNYVRMKKWLRTFECIFSKHAEICLACNALIVWPIGEVRPEKCRQCRKMVHENI</sequence>
<organism evidence="1 2">
    <name type="scientific">Thermoflavimicrobium daqui</name>
    <dbReference type="NCBI Taxonomy" id="2137476"/>
    <lineage>
        <taxon>Bacteria</taxon>
        <taxon>Bacillati</taxon>
        <taxon>Bacillota</taxon>
        <taxon>Bacilli</taxon>
        <taxon>Bacillales</taxon>
        <taxon>Thermoactinomycetaceae</taxon>
        <taxon>Thermoflavimicrobium</taxon>
    </lineage>
</organism>
<accession>A0A364K513</accession>
<name>A0A364K513_9BACL</name>
<evidence type="ECO:0000313" key="2">
    <source>
        <dbReference type="Proteomes" id="UP000251213"/>
    </source>
</evidence>
<protein>
    <submittedName>
        <fullName evidence="1">Uncharacterized protein</fullName>
    </submittedName>
</protein>
<dbReference type="Proteomes" id="UP000251213">
    <property type="component" value="Unassembled WGS sequence"/>
</dbReference>
<proteinExistence type="predicted"/>
<gene>
    <name evidence="1" type="ORF">DL897_09100</name>
</gene>
<reference evidence="1 2" key="1">
    <citation type="submission" date="2018-06" db="EMBL/GenBank/DDBJ databases">
        <title>Thermoflavimicrobium daqus sp. nov., a thermophilic microbe isolated from Moutai-flavour Daqu.</title>
        <authorList>
            <person name="Wang X."/>
            <person name="Zhou H."/>
        </authorList>
    </citation>
    <scope>NUCLEOTIDE SEQUENCE [LARGE SCALE GENOMIC DNA]</scope>
    <source>
        <strain evidence="1 2">FBKL4.011</strain>
    </source>
</reference>
<dbReference type="OrthoDB" id="9807155at2"/>
<reference evidence="1 2" key="2">
    <citation type="submission" date="2018-06" db="EMBL/GenBank/DDBJ databases">
        <authorList>
            <person name="Zhirakovskaya E."/>
        </authorList>
    </citation>
    <scope>NUCLEOTIDE SEQUENCE [LARGE SCALE GENOMIC DNA]</scope>
    <source>
        <strain evidence="1 2">FBKL4.011</strain>
    </source>
</reference>
<keyword evidence="2" id="KW-1185">Reference proteome</keyword>
<evidence type="ECO:0000313" key="1">
    <source>
        <dbReference type="EMBL" id="RAL24465.1"/>
    </source>
</evidence>
<dbReference type="RefSeq" id="WP_113658836.1">
    <property type="nucleotide sequence ID" value="NZ_KZ845666.1"/>
</dbReference>